<organism evidence="1 2">
    <name type="scientific">Bacillus mycoides</name>
    <dbReference type="NCBI Taxonomy" id="1405"/>
    <lineage>
        <taxon>Bacteria</taxon>
        <taxon>Bacillati</taxon>
        <taxon>Bacillota</taxon>
        <taxon>Bacilli</taxon>
        <taxon>Bacillales</taxon>
        <taxon>Bacillaceae</taxon>
        <taxon>Bacillus</taxon>
        <taxon>Bacillus cereus group</taxon>
    </lineage>
</organism>
<accession>A0AAP8BD92</accession>
<name>A0AAP8BD92_BACMY</name>
<dbReference type="EMBL" id="MRWU01000019">
    <property type="protein sequence ID" value="OSX90267.1"/>
    <property type="molecule type" value="Genomic_DNA"/>
</dbReference>
<sequence>MVDEKVILEKIIRINRNTVSGIHERFNKIDFEIGRRVAVIEINTDSLVKTLDTLGKELREQYYSLGRRIDLLEMQVIKYQNEQGLNNTQVTSKGILSMIENLENEERWNLLNEMYDFYYNKDESIKGIPLDLDY</sequence>
<dbReference type="Proteomes" id="UP000194131">
    <property type="component" value="Unassembled WGS sequence"/>
</dbReference>
<dbReference type="RefSeq" id="WP_233152479.1">
    <property type="nucleotide sequence ID" value="NZ_MRWU01000019.1"/>
</dbReference>
<evidence type="ECO:0000313" key="2">
    <source>
        <dbReference type="Proteomes" id="UP000194131"/>
    </source>
</evidence>
<evidence type="ECO:0000313" key="1">
    <source>
        <dbReference type="EMBL" id="OSX90267.1"/>
    </source>
</evidence>
<protein>
    <submittedName>
        <fullName evidence="1">Uncharacterized protein</fullName>
    </submittedName>
</protein>
<dbReference type="AlphaFoldDB" id="A0AAP8BD92"/>
<proteinExistence type="predicted"/>
<gene>
    <name evidence="1" type="ORF">S3E15_01831</name>
</gene>
<reference evidence="1 2" key="1">
    <citation type="submission" date="2016-12" db="EMBL/GenBank/DDBJ databases">
        <title>Genome Sequences of Twelve Sporeforming Bacillus Species Isolated from Foods.</title>
        <authorList>
            <person name="De Jong A."/>
            <person name="Holsappel S."/>
            <person name="Kuipers O.P."/>
        </authorList>
    </citation>
    <scope>NUCLEOTIDE SEQUENCE [LARGE SCALE GENOMIC DNA]</scope>
    <source>
        <strain evidence="1 2">S3E15</strain>
    </source>
</reference>
<comment type="caution">
    <text evidence="1">The sequence shown here is derived from an EMBL/GenBank/DDBJ whole genome shotgun (WGS) entry which is preliminary data.</text>
</comment>